<keyword evidence="4 6" id="KW-0689">Ribosomal protein</keyword>
<evidence type="ECO:0000259" key="7">
    <source>
        <dbReference type="Pfam" id="PF00177"/>
    </source>
</evidence>
<dbReference type="InterPro" id="IPR000235">
    <property type="entry name" value="Ribosomal_uS7"/>
</dbReference>
<comment type="function">
    <text evidence="6">One of the primary rRNA binding proteins, it binds directly to 16S rRNA where it nucleates assembly of the head domain of the 30S subunit. Is located at the subunit interface close to the decoding center, probably blocks exit of the E-site tRNA.</text>
</comment>
<organism evidence="8 9">
    <name type="scientific">Candidatus Uhrbacteria bacterium RIFCSPHIGHO2_12_FULL_60_25</name>
    <dbReference type="NCBI Taxonomy" id="1802399"/>
    <lineage>
        <taxon>Bacteria</taxon>
        <taxon>Candidatus Uhriibacteriota</taxon>
    </lineage>
</organism>
<dbReference type="Gene3D" id="1.10.455.10">
    <property type="entry name" value="Ribosomal protein S7 domain"/>
    <property type="match status" value="1"/>
</dbReference>
<dbReference type="GO" id="GO:0000049">
    <property type="term" value="F:tRNA binding"/>
    <property type="evidence" value="ECO:0007669"/>
    <property type="project" value="UniProtKB-UniRule"/>
</dbReference>
<evidence type="ECO:0000256" key="6">
    <source>
        <dbReference type="HAMAP-Rule" id="MF_00480"/>
    </source>
</evidence>
<dbReference type="NCBIfam" id="TIGR01029">
    <property type="entry name" value="rpsG_bact"/>
    <property type="match status" value="1"/>
</dbReference>
<dbReference type="GO" id="GO:0006412">
    <property type="term" value="P:translation"/>
    <property type="evidence" value="ECO:0007669"/>
    <property type="project" value="UniProtKB-UniRule"/>
</dbReference>
<sequence length="155" mass="17454">MRGKQAPKRKINADPMYSSLNVAKLINYVMYSGKKSTAQKIVYGAFEIIKEKTKKDPLEVFETALRNISPTLEVKSRRVGGANYQIPIQVRAERRTQLAYRWLLVAARGKKGQPMKEKLASELIAASDNTGEAVKKKADVQRMAEANRAFAHFAR</sequence>
<dbReference type="InterPro" id="IPR005717">
    <property type="entry name" value="Ribosomal_uS7_bac/org-type"/>
</dbReference>
<keyword evidence="5 6" id="KW-0687">Ribonucleoprotein</keyword>
<comment type="caution">
    <text evidence="8">The sequence shown here is derived from an EMBL/GenBank/DDBJ whole genome shotgun (WGS) entry which is preliminary data.</text>
</comment>
<evidence type="ECO:0000313" key="9">
    <source>
        <dbReference type="Proteomes" id="UP000176603"/>
    </source>
</evidence>
<keyword evidence="6" id="KW-0820">tRNA-binding</keyword>
<dbReference type="AlphaFoldDB" id="A0A1F7ULR4"/>
<evidence type="ECO:0000313" key="8">
    <source>
        <dbReference type="EMBL" id="OGL79211.1"/>
    </source>
</evidence>
<dbReference type="SUPFAM" id="SSF47973">
    <property type="entry name" value="Ribosomal protein S7"/>
    <property type="match status" value="1"/>
</dbReference>
<evidence type="ECO:0000256" key="5">
    <source>
        <dbReference type="ARBA" id="ARBA00023274"/>
    </source>
</evidence>
<dbReference type="HAMAP" id="MF_00480_B">
    <property type="entry name" value="Ribosomal_uS7_B"/>
    <property type="match status" value="1"/>
</dbReference>
<comment type="similarity">
    <text evidence="1 6">Belongs to the universal ribosomal protein uS7 family.</text>
</comment>
<dbReference type="PANTHER" id="PTHR11205">
    <property type="entry name" value="RIBOSOMAL PROTEIN S7"/>
    <property type="match status" value="1"/>
</dbReference>
<dbReference type="PIRSF" id="PIRSF002122">
    <property type="entry name" value="RPS7p_RPS7a_RPS5e_RPS7o"/>
    <property type="match status" value="1"/>
</dbReference>
<dbReference type="GO" id="GO:0003735">
    <property type="term" value="F:structural constituent of ribosome"/>
    <property type="evidence" value="ECO:0007669"/>
    <property type="project" value="InterPro"/>
</dbReference>
<keyword evidence="3 6" id="KW-0694">RNA-binding</keyword>
<keyword evidence="2 6" id="KW-0699">rRNA-binding</keyword>
<feature type="domain" description="Small ribosomal subunit protein uS7" evidence="7">
    <location>
        <begin position="2"/>
        <end position="148"/>
    </location>
</feature>
<dbReference type="GO" id="GO:0019843">
    <property type="term" value="F:rRNA binding"/>
    <property type="evidence" value="ECO:0007669"/>
    <property type="project" value="UniProtKB-UniRule"/>
</dbReference>
<evidence type="ECO:0000256" key="2">
    <source>
        <dbReference type="ARBA" id="ARBA00022730"/>
    </source>
</evidence>
<dbReference type="EMBL" id="MGEH01000015">
    <property type="protein sequence ID" value="OGL79211.1"/>
    <property type="molecule type" value="Genomic_DNA"/>
</dbReference>
<name>A0A1F7ULR4_9BACT</name>
<dbReference type="GO" id="GO:0015935">
    <property type="term" value="C:small ribosomal subunit"/>
    <property type="evidence" value="ECO:0007669"/>
    <property type="project" value="InterPro"/>
</dbReference>
<evidence type="ECO:0000256" key="1">
    <source>
        <dbReference type="ARBA" id="ARBA00007151"/>
    </source>
</evidence>
<evidence type="ECO:0000256" key="3">
    <source>
        <dbReference type="ARBA" id="ARBA00022884"/>
    </source>
</evidence>
<proteinExistence type="inferred from homology"/>
<dbReference type="CDD" id="cd14869">
    <property type="entry name" value="uS7_Bacteria"/>
    <property type="match status" value="1"/>
</dbReference>
<accession>A0A1F7ULR4</accession>
<reference evidence="8 9" key="1">
    <citation type="journal article" date="2016" name="Nat. Commun.">
        <title>Thousands of microbial genomes shed light on interconnected biogeochemical processes in an aquifer system.</title>
        <authorList>
            <person name="Anantharaman K."/>
            <person name="Brown C.T."/>
            <person name="Hug L.A."/>
            <person name="Sharon I."/>
            <person name="Castelle C.J."/>
            <person name="Probst A.J."/>
            <person name="Thomas B.C."/>
            <person name="Singh A."/>
            <person name="Wilkins M.J."/>
            <person name="Karaoz U."/>
            <person name="Brodie E.L."/>
            <person name="Williams K.H."/>
            <person name="Hubbard S.S."/>
            <person name="Banfield J.F."/>
        </authorList>
    </citation>
    <scope>NUCLEOTIDE SEQUENCE [LARGE SCALE GENOMIC DNA]</scope>
</reference>
<dbReference type="InterPro" id="IPR023798">
    <property type="entry name" value="Ribosomal_uS7_dom"/>
</dbReference>
<gene>
    <name evidence="6" type="primary">rpsG</name>
    <name evidence="8" type="ORF">A3E39_00310</name>
</gene>
<dbReference type="InterPro" id="IPR036823">
    <property type="entry name" value="Ribosomal_uS7_dom_sf"/>
</dbReference>
<evidence type="ECO:0000256" key="4">
    <source>
        <dbReference type="ARBA" id="ARBA00022980"/>
    </source>
</evidence>
<dbReference type="Pfam" id="PF00177">
    <property type="entry name" value="Ribosomal_S7"/>
    <property type="match status" value="1"/>
</dbReference>
<dbReference type="Proteomes" id="UP000176603">
    <property type="component" value="Unassembled WGS sequence"/>
</dbReference>
<dbReference type="STRING" id="1802399.A3E39_00310"/>
<dbReference type="FunFam" id="1.10.455.10:FF:000001">
    <property type="entry name" value="30S ribosomal protein S7"/>
    <property type="match status" value="1"/>
</dbReference>
<protein>
    <recommendedName>
        <fullName evidence="6">Small ribosomal subunit protein uS7</fullName>
    </recommendedName>
</protein>
<comment type="subunit">
    <text evidence="6">Part of the 30S ribosomal subunit. Contacts proteins S9 and S11.</text>
</comment>